<dbReference type="GO" id="GO:0015379">
    <property type="term" value="F:potassium:chloride symporter activity"/>
    <property type="evidence" value="ECO:0007669"/>
    <property type="project" value="TreeGrafter"/>
</dbReference>
<dbReference type="Gene3D" id="1.20.1740.10">
    <property type="entry name" value="Amino acid/polyamine transporter I"/>
    <property type="match status" value="2"/>
</dbReference>
<feature type="region of interest" description="Disordered" evidence="6">
    <location>
        <begin position="950"/>
        <end position="973"/>
    </location>
</feature>
<dbReference type="GO" id="GO:0006884">
    <property type="term" value="P:cell volume homeostasis"/>
    <property type="evidence" value="ECO:0007669"/>
    <property type="project" value="TreeGrafter"/>
</dbReference>
<dbReference type="InterPro" id="IPR004841">
    <property type="entry name" value="AA-permease/SLC12A_dom"/>
</dbReference>
<evidence type="ECO:0000313" key="11">
    <source>
        <dbReference type="Proteomes" id="UP000001307"/>
    </source>
</evidence>
<dbReference type="PANTHER" id="PTHR11827">
    <property type="entry name" value="SOLUTE CARRIER FAMILY 12, CATION COTRANSPORTERS"/>
    <property type="match status" value="1"/>
</dbReference>
<feature type="domain" description="SLC12A transporter C-terminal" evidence="9">
    <location>
        <begin position="818"/>
        <end position="1049"/>
    </location>
</feature>
<feature type="transmembrane region" description="Helical" evidence="7">
    <location>
        <begin position="401"/>
        <end position="422"/>
    </location>
</feature>
<evidence type="ECO:0000259" key="9">
    <source>
        <dbReference type="Pfam" id="PF03522"/>
    </source>
</evidence>
<evidence type="ECO:0000313" key="10">
    <source>
        <dbReference type="EMBL" id="CBY22928.1"/>
    </source>
</evidence>
<feature type="transmembrane region" description="Helical" evidence="7">
    <location>
        <begin position="69"/>
        <end position="91"/>
    </location>
</feature>
<feature type="transmembrane region" description="Helical" evidence="7">
    <location>
        <begin position="34"/>
        <end position="57"/>
    </location>
</feature>
<dbReference type="GO" id="GO:0005886">
    <property type="term" value="C:plasma membrane"/>
    <property type="evidence" value="ECO:0007669"/>
    <property type="project" value="TreeGrafter"/>
</dbReference>
<feature type="compositionally biased region" description="Polar residues" evidence="6">
    <location>
        <begin position="1"/>
        <end position="12"/>
    </location>
</feature>
<evidence type="ECO:0000259" key="8">
    <source>
        <dbReference type="Pfam" id="PF00324"/>
    </source>
</evidence>
<dbReference type="EMBL" id="FN653020">
    <property type="protein sequence ID" value="CBY22928.1"/>
    <property type="molecule type" value="Genomic_DNA"/>
</dbReference>
<dbReference type="InterPro" id="IPR004842">
    <property type="entry name" value="SLC12A_fam"/>
</dbReference>
<reference evidence="10" key="1">
    <citation type="journal article" date="2010" name="Science">
        <title>Plasticity of animal genome architecture unmasked by rapid evolution of a pelagic tunicate.</title>
        <authorList>
            <person name="Denoeud F."/>
            <person name="Henriet S."/>
            <person name="Mungpakdee S."/>
            <person name="Aury J.M."/>
            <person name="Da Silva C."/>
            <person name="Brinkmann H."/>
            <person name="Mikhaleva J."/>
            <person name="Olsen L.C."/>
            <person name="Jubin C."/>
            <person name="Canestro C."/>
            <person name="Bouquet J.M."/>
            <person name="Danks G."/>
            <person name="Poulain J."/>
            <person name="Campsteijn C."/>
            <person name="Adamski M."/>
            <person name="Cross I."/>
            <person name="Yadetie F."/>
            <person name="Muffato M."/>
            <person name="Louis A."/>
            <person name="Butcher S."/>
            <person name="Tsagkogeorga G."/>
            <person name="Konrad A."/>
            <person name="Singh S."/>
            <person name="Jensen M.F."/>
            <person name="Cong E.H."/>
            <person name="Eikeseth-Otteraa H."/>
            <person name="Noel B."/>
            <person name="Anthouard V."/>
            <person name="Porcel B.M."/>
            <person name="Kachouri-Lafond R."/>
            <person name="Nishino A."/>
            <person name="Ugolini M."/>
            <person name="Chourrout P."/>
            <person name="Nishida H."/>
            <person name="Aasland R."/>
            <person name="Huzurbazar S."/>
            <person name="Westhof E."/>
            <person name="Delsuc F."/>
            <person name="Lehrach H."/>
            <person name="Reinhardt R."/>
            <person name="Weissenbach J."/>
            <person name="Roy S.W."/>
            <person name="Artiguenave F."/>
            <person name="Postlethwait J.H."/>
            <person name="Manak J.R."/>
            <person name="Thompson E.M."/>
            <person name="Jaillon O."/>
            <person name="Du Pasquier L."/>
            <person name="Boudinot P."/>
            <person name="Liberles D.A."/>
            <person name="Volff J.N."/>
            <person name="Philippe H."/>
            <person name="Lenhard B."/>
            <person name="Roest Crollius H."/>
            <person name="Wincker P."/>
            <person name="Chourrout D."/>
        </authorList>
    </citation>
    <scope>NUCLEOTIDE SEQUENCE [LARGE SCALE GENOMIC DNA]</scope>
</reference>
<dbReference type="GO" id="GO:1990573">
    <property type="term" value="P:potassium ion import across plasma membrane"/>
    <property type="evidence" value="ECO:0007669"/>
    <property type="project" value="TreeGrafter"/>
</dbReference>
<dbReference type="PANTHER" id="PTHR11827:SF73">
    <property type="entry name" value="KAZACHOC, ISOFORM G"/>
    <property type="match status" value="1"/>
</dbReference>
<evidence type="ECO:0000256" key="5">
    <source>
        <dbReference type="SAM" id="Coils"/>
    </source>
</evidence>
<dbReference type="InParanoid" id="E4X0P4"/>
<protein>
    <submittedName>
        <fullName evidence="10">Uncharacterized protein</fullName>
    </submittedName>
</protein>
<feature type="transmembrane region" description="Helical" evidence="7">
    <location>
        <begin position="171"/>
        <end position="193"/>
    </location>
</feature>
<keyword evidence="2 7" id="KW-0812">Transmembrane</keyword>
<dbReference type="GO" id="GO:0055064">
    <property type="term" value="P:chloride ion homeostasis"/>
    <property type="evidence" value="ECO:0007669"/>
    <property type="project" value="TreeGrafter"/>
</dbReference>
<feature type="domain" description="Amino acid permease/ SLC12A" evidence="8">
    <location>
        <begin position="398"/>
        <end position="685"/>
    </location>
</feature>
<feature type="transmembrane region" description="Helical" evidence="7">
    <location>
        <begin position="112"/>
        <end position="134"/>
    </location>
</feature>
<gene>
    <name evidence="10" type="ORF">GSOID_T00014850001</name>
</gene>
<keyword evidence="3 7" id="KW-1133">Transmembrane helix</keyword>
<proteinExistence type="predicted"/>
<feature type="transmembrane region" description="Helical" evidence="7">
    <location>
        <begin position="628"/>
        <end position="647"/>
    </location>
</feature>
<evidence type="ECO:0000256" key="3">
    <source>
        <dbReference type="ARBA" id="ARBA00022989"/>
    </source>
</evidence>
<evidence type="ECO:0000256" key="2">
    <source>
        <dbReference type="ARBA" id="ARBA00022692"/>
    </source>
</evidence>
<feature type="transmembrane region" description="Helical" evidence="7">
    <location>
        <begin position="603"/>
        <end position="622"/>
    </location>
</feature>
<dbReference type="Proteomes" id="UP000001307">
    <property type="component" value="Unassembled WGS sequence"/>
</dbReference>
<comment type="subcellular location">
    <subcellularLocation>
        <location evidence="1">Membrane</location>
        <topology evidence="1">Multi-pass membrane protein</topology>
    </subcellularLocation>
</comment>
<name>E4X0P4_OIKDI</name>
<feature type="region of interest" description="Disordered" evidence="6">
    <location>
        <begin position="1"/>
        <end position="31"/>
    </location>
</feature>
<dbReference type="InterPro" id="IPR018491">
    <property type="entry name" value="SLC12_C"/>
</dbReference>
<feature type="transmembrane region" description="Helical" evidence="7">
    <location>
        <begin position="567"/>
        <end position="591"/>
    </location>
</feature>
<keyword evidence="5" id="KW-0175">Coiled coil</keyword>
<evidence type="ECO:0000256" key="7">
    <source>
        <dbReference type="SAM" id="Phobius"/>
    </source>
</evidence>
<evidence type="ECO:0000256" key="6">
    <source>
        <dbReference type="SAM" id="MobiDB-lite"/>
    </source>
</evidence>
<dbReference type="Pfam" id="PF00324">
    <property type="entry name" value="AA_permease"/>
    <property type="match status" value="2"/>
</dbReference>
<keyword evidence="11" id="KW-1185">Reference proteome</keyword>
<feature type="transmembrane region" description="Helical" evidence="7">
    <location>
        <begin position="200"/>
        <end position="220"/>
    </location>
</feature>
<evidence type="ECO:0000256" key="4">
    <source>
        <dbReference type="ARBA" id="ARBA00023136"/>
    </source>
</evidence>
<organism evidence="10">
    <name type="scientific">Oikopleura dioica</name>
    <name type="common">Tunicate</name>
    <dbReference type="NCBI Taxonomy" id="34765"/>
    <lineage>
        <taxon>Eukaryota</taxon>
        <taxon>Metazoa</taxon>
        <taxon>Chordata</taxon>
        <taxon>Tunicata</taxon>
        <taxon>Appendicularia</taxon>
        <taxon>Copelata</taxon>
        <taxon>Oikopleuridae</taxon>
        <taxon>Oikopleura</taxon>
    </lineage>
</organism>
<feature type="transmembrane region" description="Helical" evidence="7">
    <location>
        <begin position="540"/>
        <end position="561"/>
    </location>
</feature>
<evidence type="ECO:0000256" key="1">
    <source>
        <dbReference type="ARBA" id="ARBA00004141"/>
    </source>
</evidence>
<feature type="compositionally biased region" description="Basic and acidic residues" evidence="6">
    <location>
        <begin position="16"/>
        <end position="31"/>
    </location>
</feature>
<dbReference type="GO" id="GO:0055075">
    <property type="term" value="P:potassium ion homeostasis"/>
    <property type="evidence" value="ECO:0007669"/>
    <property type="project" value="TreeGrafter"/>
</dbReference>
<feature type="coiled-coil region" evidence="5">
    <location>
        <begin position="722"/>
        <end position="749"/>
    </location>
</feature>
<accession>E4X0P4</accession>
<dbReference type="Pfam" id="PF03522">
    <property type="entry name" value="SLC12"/>
    <property type="match status" value="1"/>
</dbReference>
<feature type="domain" description="Amino acid permease/ SLC12A" evidence="8">
    <location>
        <begin position="40"/>
        <end position="226"/>
    </location>
</feature>
<dbReference type="AlphaFoldDB" id="E4X0P4"/>
<keyword evidence="4 7" id="KW-0472">Membrane</keyword>
<sequence length="1050" mass="115799">MQQIASYTSFSLSAGEAEKNEEDSKEKKDEPSKLGTLMGVYLPCVQNIFGVILFIRMPWIVGLAGIWEGLGLIFFCCLTTMLTAISMSAIATNGRVPAGGSYYMISRSLGPGWGGAVGMMFYFGTTIAAAMYIIGSIEIVTLYMGVGRIFEIEGDSFLGSTLGISGMFDNFRIWGTLLLIIMCGIVLAGMKYVNKSAMPFLICVIVSILALFIGFFASAAGPNMSTVMCMVGDTVAKRPRDGLCYKFLEDMPNFVETNFYDKTQCSGVSCSLDTNVAGNTNTHFYETKCHFHGNAWKCKTPTELFKNFCKAASADSYDMANFDPASPYANCRYEALLAAPAWSRHGVPGLAKSISDGVYSEETWNWQSQHYREDKGRINIPQLLTGPFPYVTSTPTSGSGFTTTMILIGVFFPSVTGIMAGSNRSGDLANGSKSIPFGTTGAILTTGITYLASALLIGLTSDGALMRDKFGDSLYNGDGNQILMNASVTWPHPWVMLIGSLLSSIGAGLQSLTGAPRLLQAIAKDDVIPKFDMFSKGRGELNEPTIAIIPTFIICLIAIWIAEIEAITPILSIFFLMCYLFVNLSTTVNSLMNLPMWRPTFKYYHWTVSLLGCFCCLTMMFITNYIAAIGILLLACAIYVCVTVFGGQKEWGDSITGLYTTLAISAMRQLNQHMSSHTKSWRPQVLVFNKLVEDDGSTTVKYPKLLEFVASLKEGKGLMIIKTLIQGEYEQYEDKKEKIEQEIREQLRAKNILPLECSVAVSPKIADDVPLICQCSGISGLKPNCIVLNFPTVSPSRKDYSFFYNTARHAAQTDCALIVSKNIDEFPDQKDAMQGHIDVWWIRQDGGMSLLLASLIRRVPTWKKTSLRVYITADPSDNSEAMRKALVEYLLDMRIQAEVNIVEVECEDTDAYLTPERKNSVCEDKGVDNVVNLARKSVAVAWTPEQKASFDGLPTSSSSGTWSGKHAGISKPKPRATVMRKIHEATGLNRLIQQYSGESDLVFINMPPFPIEHNEERERNYMRFIESLTKNIPRTILVRTTGKEVITAFN</sequence>
<feature type="transmembrane region" description="Helical" evidence="7">
    <location>
        <begin position="434"/>
        <end position="459"/>
    </location>
</feature>
<dbReference type="OrthoDB" id="2020542at2759"/>